<sequence length="60" mass="6450">MGRRHRLKVACSAQALVFGQSFGATSECIAGFPTLKFSPRTRLDVGFLAMVAVCKAVHPL</sequence>
<evidence type="ECO:0000313" key="2">
    <source>
        <dbReference type="Proteomes" id="UP001187192"/>
    </source>
</evidence>
<dbReference type="AlphaFoldDB" id="A0AA88DP02"/>
<organism evidence="1 2">
    <name type="scientific">Ficus carica</name>
    <name type="common">Common fig</name>
    <dbReference type="NCBI Taxonomy" id="3494"/>
    <lineage>
        <taxon>Eukaryota</taxon>
        <taxon>Viridiplantae</taxon>
        <taxon>Streptophyta</taxon>
        <taxon>Embryophyta</taxon>
        <taxon>Tracheophyta</taxon>
        <taxon>Spermatophyta</taxon>
        <taxon>Magnoliopsida</taxon>
        <taxon>eudicotyledons</taxon>
        <taxon>Gunneridae</taxon>
        <taxon>Pentapetalae</taxon>
        <taxon>rosids</taxon>
        <taxon>fabids</taxon>
        <taxon>Rosales</taxon>
        <taxon>Moraceae</taxon>
        <taxon>Ficeae</taxon>
        <taxon>Ficus</taxon>
    </lineage>
</organism>
<name>A0AA88DP02_FICCA</name>
<gene>
    <name evidence="1" type="ORF">TIFTF001_027313</name>
</gene>
<comment type="caution">
    <text evidence="1">The sequence shown here is derived from an EMBL/GenBank/DDBJ whole genome shotgun (WGS) entry which is preliminary data.</text>
</comment>
<protein>
    <submittedName>
        <fullName evidence="1">Uncharacterized protein</fullName>
    </submittedName>
</protein>
<accession>A0AA88DP02</accession>
<proteinExistence type="predicted"/>
<evidence type="ECO:0000313" key="1">
    <source>
        <dbReference type="EMBL" id="GMN58214.1"/>
    </source>
</evidence>
<dbReference type="EMBL" id="BTGU01000076">
    <property type="protein sequence ID" value="GMN58214.1"/>
    <property type="molecule type" value="Genomic_DNA"/>
</dbReference>
<reference evidence="1" key="1">
    <citation type="submission" date="2023-07" db="EMBL/GenBank/DDBJ databases">
        <title>draft genome sequence of fig (Ficus carica).</title>
        <authorList>
            <person name="Takahashi T."/>
            <person name="Nishimura K."/>
        </authorList>
    </citation>
    <scope>NUCLEOTIDE SEQUENCE</scope>
</reference>
<keyword evidence="2" id="KW-1185">Reference proteome</keyword>
<dbReference type="Proteomes" id="UP001187192">
    <property type="component" value="Unassembled WGS sequence"/>
</dbReference>